<comment type="caution">
    <text evidence="1">The sequence shown here is derived from an EMBL/GenBank/DDBJ whole genome shotgun (WGS) entry which is preliminary data.</text>
</comment>
<organism evidence="1 2">
    <name type="scientific">Ixodes persulcatus</name>
    <name type="common">Taiga tick</name>
    <dbReference type="NCBI Taxonomy" id="34615"/>
    <lineage>
        <taxon>Eukaryota</taxon>
        <taxon>Metazoa</taxon>
        <taxon>Ecdysozoa</taxon>
        <taxon>Arthropoda</taxon>
        <taxon>Chelicerata</taxon>
        <taxon>Arachnida</taxon>
        <taxon>Acari</taxon>
        <taxon>Parasitiformes</taxon>
        <taxon>Ixodida</taxon>
        <taxon>Ixodoidea</taxon>
        <taxon>Ixodidae</taxon>
        <taxon>Ixodinae</taxon>
        <taxon>Ixodes</taxon>
    </lineage>
</organism>
<protein>
    <submittedName>
        <fullName evidence="1">Uncharacterized protein</fullName>
    </submittedName>
</protein>
<name>A0AC60PKG6_IXOPE</name>
<reference evidence="1 2" key="1">
    <citation type="journal article" date="2020" name="Cell">
        <title>Large-Scale Comparative Analyses of Tick Genomes Elucidate Their Genetic Diversity and Vector Capacities.</title>
        <authorList>
            <consortium name="Tick Genome and Microbiome Consortium (TIGMIC)"/>
            <person name="Jia N."/>
            <person name="Wang J."/>
            <person name="Shi W."/>
            <person name="Du L."/>
            <person name="Sun Y."/>
            <person name="Zhan W."/>
            <person name="Jiang J.F."/>
            <person name="Wang Q."/>
            <person name="Zhang B."/>
            <person name="Ji P."/>
            <person name="Bell-Sakyi L."/>
            <person name="Cui X.M."/>
            <person name="Yuan T.T."/>
            <person name="Jiang B.G."/>
            <person name="Yang W.F."/>
            <person name="Lam T.T."/>
            <person name="Chang Q.C."/>
            <person name="Ding S.J."/>
            <person name="Wang X.J."/>
            <person name="Zhu J.G."/>
            <person name="Ruan X.D."/>
            <person name="Zhao L."/>
            <person name="Wei J.T."/>
            <person name="Ye R.Z."/>
            <person name="Que T.C."/>
            <person name="Du C.H."/>
            <person name="Zhou Y.H."/>
            <person name="Cheng J.X."/>
            <person name="Dai P.F."/>
            <person name="Guo W.B."/>
            <person name="Han X.H."/>
            <person name="Huang E.J."/>
            <person name="Li L.F."/>
            <person name="Wei W."/>
            <person name="Gao Y.C."/>
            <person name="Liu J.Z."/>
            <person name="Shao H.Z."/>
            <person name="Wang X."/>
            <person name="Wang C.C."/>
            <person name="Yang T.C."/>
            <person name="Huo Q.B."/>
            <person name="Li W."/>
            <person name="Chen H.Y."/>
            <person name="Chen S.E."/>
            <person name="Zhou L.G."/>
            <person name="Ni X.B."/>
            <person name="Tian J.H."/>
            <person name="Sheng Y."/>
            <person name="Liu T."/>
            <person name="Pan Y.S."/>
            <person name="Xia L.Y."/>
            <person name="Li J."/>
            <person name="Zhao F."/>
            <person name="Cao W.C."/>
        </authorList>
    </citation>
    <scope>NUCLEOTIDE SEQUENCE [LARGE SCALE GENOMIC DNA]</scope>
    <source>
        <strain evidence="1">Iper-2018</strain>
    </source>
</reference>
<proteinExistence type="predicted"/>
<dbReference type="EMBL" id="JABSTQ010010376">
    <property type="protein sequence ID" value="KAG0421371.1"/>
    <property type="molecule type" value="Genomic_DNA"/>
</dbReference>
<gene>
    <name evidence="1" type="ORF">HPB47_002736</name>
</gene>
<keyword evidence="2" id="KW-1185">Reference proteome</keyword>
<evidence type="ECO:0000313" key="1">
    <source>
        <dbReference type="EMBL" id="KAG0421371.1"/>
    </source>
</evidence>
<dbReference type="Proteomes" id="UP000805193">
    <property type="component" value="Unassembled WGS sequence"/>
</dbReference>
<accession>A0AC60PKG6</accession>
<evidence type="ECO:0000313" key="2">
    <source>
        <dbReference type="Proteomes" id="UP000805193"/>
    </source>
</evidence>
<sequence>MQTYVRLIEIGKWLKSAEVAALADRFDEGDDAKSEISRQALRAAHTTQQRPLLSKKNARTEGRALNLTVPPVKCLSCKEMGHFSRDCPRKTEDGGRRINSVVGYISTNLTPPQQSISQDINVNRNRTRGEWK</sequence>